<proteinExistence type="predicted"/>
<evidence type="ECO:0000313" key="1">
    <source>
        <dbReference type="EMBL" id="DAF42781.1"/>
    </source>
</evidence>
<name>A0A8S5RVJ9_9CAUD</name>
<accession>A0A8S5RVJ9</accession>
<protein>
    <submittedName>
        <fullName evidence="1">Uncharacterized protein</fullName>
    </submittedName>
</protein>
<organism evidence="1">
    <name type="scientific">Siphoviridae sp. ctHip2</name>
    <dbReference type="NCBI Taxonomy" id="2827830"/>
    <lineage>
        <taxon>Viruses</taxon>
        <taxon>Duplodnaviria</taxon>
        <taxon>Heunggongvirae</taxon>
        <taxon>Uroviricota</taxon>
        <taxon>Caudoviricetes</taxon>
    </lineage>
</organism>
<reference evidence="1" key="1">
    <citation type="journal article" date="2021" name="Proc. Natl. Acad. Sci. U.S.A.">
        <title>A Catalog of Tens of Thousands of Viruses from Human Metagenomes Reveals Hidden Associations with Chronic Diseases.</title>
        <authorList>
            <person name="Tisza M.J."/>
            <person name="Buck C.B."/>
        </authorList>
    </citation>
    <scope>NUCLEOTIDE SEQUENCE</scope>
    <source>
        <strain evidence="1">CtHip2</strain>
    </source>
</reference>
<dbReference type="EMBL" id="BK032497">
    <property type="protein sequence ID" value="DAF42781.1"/>
    <property type="molecule type" value="Genomic_DNA"/>
</dbReference>
<sequence length="145" mass="18004">MRKTYPEFIENAYRGLTNFANVGRDRWGTFEIDGYRKLSDVLKKSKDTSWEYLYVYYSDLYIMIQFLANYDEKYELDENVNKEEFIKLMEKNLNNPYINWDMIYYHFEDKYKYKYKFGYLGRSDTIVLNVLFKFSRKLKQENDFW</sequence>